<dbReference type="EMBL" id="UINC01114215">
    <property type="protein sequence ID" value="SVC84375.1"/>
    <property type="molecule type" value="Genomic_DNA"/>
</dbReference>
<organism evidence="1">
    <name type="scientific">marine metagenome</name>
    <dbReference type="NCBI Taxonomy" id="408172"/>
    <lineage>
        <taxon>unclassified sequences</taxon>
        <taxon>metagenomes</taxon>
        <taxon>ecological metagenomes</taxon>
    </lineage>
</organism>
<protein>
    <submittedName>
        <fullName evidence="1">Uncharacterized protein</fullName>
    </submittedName>
</protein>
<proteinExistence type="predicted"/>
<gene>
    <name evidence="1" type="ORF">METZ01_LOCUS337229</name>
</gene>
<accession>A0A382QHM9</accession>
<reference evidence="1" key="1">
    <citation type="submission" date="2018-05" db="EMBL/GenBank/DDBJ databases">
        <authorList>
            <person name="Lanie J.A."/>
            <person name="Ng W.-L."/>
            <person name="Kazmierczak K.M."/>
            <person name="Andrzejewski T.M."/>
            <person name="Davidsen T.M."/>
            <person name="Wayne K.J."/>
            <person name="Tettelin H."/>
            <person name="Glass J.I."/>
            <person name="Rusch D."/>
            <person name="Podicherti R."/>
            <person name="Tsui H.-C.T."/>
            <person name="Winkler M.E."/>
        </authorList>
    </citation>
    <scope>NUCLEOTIDE SEQUENCE</scope>
</reference>
<evidence type="ECO:0000313" key="1">
    <source>
        <dbReference type="EMBL" id="SVC84375.1"/>
    </source>
</evidence>
<name>A0A382QHM9_9ZZZZ</name>
<sequence length="82" mass="9656">LFINKKEILPIGEWINSESYPTKGYKFRPYFHVLPKPHAPHLSTKGREWWKVKLKLNASVNRPESQGGTWYLADSIKLIHRI</sequence>
<feature type="non-terminal residue" evidence="1">
    <location>
        <position position="1"/>
    </location>
</feature>
<dbReference type="AlphaFoldDB" id="A0A382QHM9"/>